<dbReference type="Proteomes" id="UP000522720">
    <property type="component" value="Unassembled WGS sequence"/>
</dbReference>
<dbReference type="EMBL" id="JAAXPR010000009">
    <property type="protein sequence ID" value="NKZ20456.1"/>
    <property type="molecule type" value="Genomic_DNA"/>
</dbReference>
<feature type="compositionally biased region" description="Polar residues" evidence="1">
    <location>
        <begin position="191"/>
        <end position="206"/>
    </location>
</feature>
<keyword evidence="4" id="KW-1185">Reference proteome</keyword>
<sequence length="272" mass="27341">MCKTAKRVKKQVANYVKKIDWKKVAVTAGAIGVGIVLTVATGGLGAPVAMAIGGAASGAIMSGYDAYSSGQRGWALVGSTLKGAGLGAITGFVGGQFIGAGANVAANVTQNIANQTVRHVVSAGVEAGVETAIDTGISLATGNPITLKNVATDYGLNLITNGAGSVSSKKSAKADVSKNKPKSGDVAVTKPRQSSTPVQQLSNPGPNKSRIPVEAVDGNGNKVYGELIENPSRMTARDVTSSQKVIGGQQTTATVTGGNSTQLGRNMLKSMG</sequence>
<keyword evidence="2" id="KW-1133">Transmembrane helix</keyword>
<evidence type="ECO:0000256" key="2">
    <source>
        <dbReference type="SAM" id="Phobius"/>
    </source>
</evidence>
<dbReference type="RefSeq" id="WP_168549209.1">
    <property type="nucleotide sequence ID" value="NZ_JAAXPR010000009.1"/>
</dbReference>
<dbReference type="AlphaFoldDB" id="A0A7X6MZY5"/>
<evidence type="ECO:0000313" key="4">
    <source>
        <dbReference type="Proteomes" id="UP000522720"/>
    </source>
</evidence>
<accession>A0A7X6MZY5</accession>
<evidence type="ECO:0000256" key="1">
    <source>
        <dbReference type="SAM" id="MobiDB-lite"/>
    </source>
</evidence>
<name>A0A7X6MZY5_9STRE</name>
<feature type="transmembrane region" description="Helical" evidence="2">
    <location>
        <begin position="21"/>
        <end position="40"/>
    </location>
</feature>
<protein>
    <submittedName>
        <fullName evidence="3">Uncharacterized protein</fullName>
    </submittedName>
</protein>
<keyword evidence="2" id="KW-0472">Membrane</keyword>
<reference evidence="3 4" key="1">
    <citation type="submission" date="2020-04" db="EMBL/GenBank/DDBJ databases">
        <title>MicrobeNet Type strains.</title>
        <authorList>
            <person name="Nicholson A.C."/>
        </authorList>
    </citation>
    <scope>NUCLEOTIDE SEQUENCE [LARGE SCALE GENOMIC DNA]</scope>
    <source>
        <strain evidence="3 4">CCUG 69612</strain>
    </source>
</reference>
<gene>
    <name evidence="3" type="ORF">HF992_06300</name>
</gene>
<keyword evidence="2" id="KW-0812">Transmembrane</keyword>
<organism evidence="3 4">
    <name type="scientific">Streptococcus ovuberis</name>
    <dbReference type="NCBI Taxonomy" id="1936207"/>
    <lineage>
        <taxon>Bacteria</taxon>
        <taxon>Bacillati</taxon>
        <taxon>Bacillota</taxon>
        <taxon>Bacilli</taxon>
        <taxon>Lactobacillales</taxon>
        <taxon>Streptococcaceae</taxon>
        <taxon>Streptococcus</taxon>
    </lineage>
</organism>
<evidence type="ECO:0000313" key="3">
    <source>
        <dbReference type="EMBL" id="NKZ20456.1"/>
    </source>
</evidence>
<proteinExistence type="predicted"/>
<comment type="caution">
    <text evidence="3">The sequence shown here is derived from an EMBL/GenBank/DDBJ whole genome shotgun (WGS) entry which is preliminary data.</text>
</comment>
<feature type="region of interest" description="Disordered" evidence="1">
    <location>
        <begin position="164"/>
        <end position="214"/>
    </location>
</feature>